<accession>A0A562UVE3</accession>
<dbReference type="Gene3D" id="3.40.50.1820">
    <property type="entry name" value="alpha/beta hydrolase"/>
    <property type="match status" value="1"/>
</dbReference>
<dbReference type="RefSeq" id="WP_067600896.1">
    <property type="nucleotide sequence ID" value="NZ_CP015963.1"/>
</dbReference>
<dbReference type="OrthoDB" id="7389193at2"/>
<keyword evidence="2" id="KW-0378">Hydrolase</keyword>
<dbReference type="AlphaFoldDB" id="A0A562UVE3"/>
<evidence type="ECO:0000313" key="3">
    <source>
        <dbReference type="Proteomes" id="UP000320547"/>
    </source>
</evidence>
<proteinExistence type="predicted"/>
<dbReference type="PANTHER" id="PTHR37946:SF1">
    <property type="entry name" value="SLL1969 PROTEIN"/>
    <property type="match status" value="1"/>
</dbReference>
<dbReference type="InterPro" id="IPR000073">
    <property type="entry name" value="AB_hydrolase_1"/>
</dbReference>
<name>A0A562UVE3_9SPHN</name>
<dbReference type="Proteomes" id="UP000320547">
    <property type="component" value="Unassembled WGS sequence"/>
</dbReference>
<keyword evidence="3" id="KW-1185">Reference proteome</keyword>
<reference evidence="2 3" key="1">
    <citation type="submission" date="2019-07" db="EMBL/GenBank/DDBJ databases">
        <title>Genomic Encyclopedia of Archaeal and Bacterial Type Strains, Phase II (KMG-II): from individual species to whole genera.</title>
        <authorList>
            <person name="Goeker M."/>
        </authorList>
    </citation>
    <scope>NUCLEOTIDE SEQUENCE [LARGE SCALE GENOMIC DNA]</scope>
    <source>
        <strain evidence="2 3">ATCC BAA-2084</strain>
    </source>
</reference>
<sequence>MATLAAVEEELDHIARPPSRFWALAEGRAMFELGAFYLTRPFLSQLPKGDGHTVKVLPGFMATNNSTAPMRRLLQDLGYDAHGWDSGRNVRVDNALIERLEAQLQRLNDDSGQKVSLVGWSLGGVLARELAKLHPDRVRLVISLGSPISDDRGHTNARRLFELLNGREPEPLRDGRFQGLDEAPPVPTTSILTKTDGVVHWRGSVQKPTRTPSENIEVYASHLGLGVNPSVMIAIADRLAQPEGDWVPFEPSLAQQWMFPHTGFN</sequence>
<evidence type="ECO:0000313" key="2">
    <source>
        <dbReference type="EMBL" id="TWJ09604.1"/>
    </source>
</evidence>
<protein>
    <submittedName>
        <fullName evidence="2">Alpha/beta hydrolase family protein</fullName>
    </submittedName>
</protein>
<dbReference type="STRING" id="476157.GCA_001663155_02111"/>
<comment type="caution">
    <text evidence="2">The sequence shown here is derived from an EMBL/GenBank/DDBJ whole genome shotgun (WGS) entry which is preliminary data.</text>
</comment>
<dbReference type="InterPro" id="IPR029058">
    <property type="entry name" value="AB_hydrolase_fold"/>
</dbReference>
<organism evidence="2 3">
    <name type="scientific">Altererythrobacter ishigakiensis</name>
    <dbReference type="NCBI Taxonomy" id="476157"/>
    <lineage>
        <taxon>Bacteria</taxon>
        <taxon>Pseudomonadati</taxon>
        <taxon>Pseudomonadota</taxon>
        <taxon>Alphaproteobacteria</taxon>
        <taxon>Sphingomonadales</taxon>
        <taxon>Erythrobacteraceae</taxon>
        <taxon>Altererythrobacter</taxon>
    </lineage>
</organism>
<dbReference type="EMBL" id="VLLK01000001">
    <property type="protein sequence ID" value="TWJ09604.1"/>
    <property type="molecule type" value="Genomic_DNA"/>
</dbReference>
<dbReference type="SUPFAM" id="SSF53474">
    <property type="entry name" value="alpha/beta-Hydrolases"/>
    <property type="match status" value="1"/>
</dbReference>
<dbReference type="Pfam" id="PF12697">
    <property type="entry name" value="Abhydrolase_6"/>
    <property type="match status" value="1"/>
</dbReference>
<gene>
    <name evidence="2" type="ORF">JN10_1242</name>
</gene>
<dbReference type="PANTHER" id="PTHR37946">
    <property type="entry name" value="SLL1969 PROTEIN"/>
    <property type="match status" value="1"/>
</dbReference>
<feature type="domain" description="AB hydrolase-1" evidence="1">
    <location>
        <begin position="81"/>
        <end position="258"/>
    </location>
</feature>
<dbReference type="GO" id="GO:0016787">
    <property type="term" value="F:hydrolase activity"/>
    <property type="evidence" value="ECO:0007669"/>
    <property type="project" value="UniProtKB-KW"/>
</dbReference>
<evidence type="ECO:0000259" key="1">
    <source>
        <dbReference type="Pfam" id="PF12697"/>
    </source>
</evidence>